<dbReference type="InterPro" id="IPR021109">
    <property type="entry name" value="Peptidase_aspartic_dom_sf"/>
</dbReference>
<evidence type="ECO:0000256" key="3">
    <source>
        <dbReference type="ARBA" id="ARBA00022750"/>
    </source>
</evidence>
<dbReference type="FunFam" id="2.40.70.10:FF:000115">
    <property type="entry name" value="Lysosomal aspartic protease"/>
    <property type="match status" value="1"/>
</dbReference>
<dbReference type="SUPFAM" id="SSF50630">
    <property type="entry name" value="Acid proteases"/>
    <property type="match status" value="1"/>
</dbReference>
<dbReference type="PRINTS" id="PR00792">
    <property type="entry name" value="PEPSIN"/>
</dbReference>
<evidence type="ECO:0000256" key="4">
    <source>
        <dbReference type="ARBA" id="ARBA00022801"/>
    </source>
</evidence>
<keyword evidence="7" id="KW-0732">Signal</keyword>
<evidence type="ECO:0000256" key="2">
    <source>
        <dbReference type="ARBA" id="ARBA00022670"/>
    </source>
</evidence>
<keyword evidence="2 6" id="KW-0645">Protease</keyword>
<proteinExistence type="inferred from homology"/>
<dbReference type="InterPro" id="IPR034164">
    <property type="entry name" value="Pepsin-like_dom"/>
</dbReference>
<accession>A0A5C3QML3</accession>
<evidence type="ECO:0000313" key="10">
    <source>
        <dbReference type="Proteomes" id="UP000305067"/>
    </source>
</evidence>
<dbReference type="AlphaFoldDB" id="A0A5C3QML3"/>
<evidence type="ECO:0000256" key="5">
    <source>
        <dbReference type="PIRSR" id="PIRSR601461-1"/>
    </source>
</evidence>
<dbReference type="GO" id="GO:0006508">
    <property type="term" value="P:proteolysis"/>
    <property type="evidence" value="ECO:0007669"/>
    <property type="project" value="UniProtKB-KW"/>
</dbReference>
<organism evidence="9 10">
    <name type="scientific">Pterulicium gracile</name>
    <dbReference type="NCBI Taxonomy" id="1884261"/>
    <lineage>
        <taxon>Eukaryota</taxon>
        <taxon>Fungi</taxon>
        <taxon>Dikarya</taxon>
        <taxon>Basidiomycota</taxon>
        <taxon>Agaricomycotina</taxon>
        <taxon>Agaricomycetes</taxon>
        <taxon>Agaricomycetidae</taxon>
        <taxon>Agaricales</taxon>
        <taxon>Pleurotineae</taxon>
        <taxon>Pterulaceae</taxon>
        <taxon>Pterulicium</taxon>
    </lineage>
</organism>
<dbReference type="STRING" id="1884261.A0A5C3QML3"/>
<keyword evidence="10" id="KW-1185">Reference proteome</keyword>
<dbReference type="Gene3D" id="2.40.70.10">
    <property type="entry name" value="Acid Proteases"/>
    <property type="match status" value="2"/>
</dbReference>
<reference evidence="9 10" key="1">
    <citation type="journal article" date="2019" name="Nat. Ecol. Evol.">
        <title>Megaphylogeny resolves global patterns of mushroom evolution.</title>
        <authorList>
            <person name="Varga T."/>
            <person name="Krizsan K."/>
            <person name="Foldi C."/>
            <person name="Dima B."/>
            <person name="Sanchez-Garcia M."/>
            <person name="Sanchez-Ramirez S."/>
            <person name="Szollosi G.J."/>
            <person name="Szarkandi J.G."/>
            <person name="Papp V."/>
            <person name="Albert L."/>
            <person name="Andreopoulos W."/>
            <person name="Angelini C."/>
            <person name="Antonin V."/>
            <person name="Barry K.W."/>
            <person name="Bougher N.L."/>
            <person name="Buchanan P."/>
            <person name="Buyck B."/>
            <person name="Bense V."/>
            <person name="Catcheside P."/>
            <person name="Chovatia M."/>
            <person name="Cooper J."/>
            <person name="Damon W."/>
            <person name="Desjardin D."/>
            <person name="Finy P."/>
            <person name="Geml J."/>
            <person name="Haridas S."/>
            <person name="Hughes K."/>
            <person name="Justo A."/>
            <person name="Karasinski D."/>
            <person name="Kautmanova I."/>
            <person name="Kiss B."/>
            <person name="Kocsube S."/>
            <person name="Kotiranta H."/>
            <person name="LaButti K.M."/>
            <person name="Lechner B.E."/>
            <person name="Liimatainen K."/>
            <person name="Lipzen A."/>
            <person name="Lukacs Z."/>
            <person name="Mihaltcheva S."/>
            <person name="Morgado L.N."/>
            <person name="Niskanen T."/>
            <person name="Noordeloos M.E."/>
            <person name="Ohm R.A."/>
            <person name="Ortiz-Santana B."/>
            <person name="Ovrebo C."/>
            <person name="Racz N."/>
            <person name="Riley R."/>
            <person name="Savchenko A."/>
            <person name="Shiryaev A."/>
            <person name="Soop K."/>
            <person name="Spirin V."/>
            <person name="Szebenyi C."/>
            <person name="Tomsovsky M."/>
            <person name="Tulloss R.E."/>
            <person name="Uehling J."/>
            <person name="Grigoriev I.V."/>
            <person name="Vagvolgyi C."/>
            <person name="Papp T."/>
            <person name="Martin F.M."/>
            <person name="Miettinen O."/>
            <person name="Hibbett D.S."/>
            <person name="Nagy L.G."/>
        </authorList>
    </citation>
    <scope>NUCLEOTIDE SEQUENCE [LARGE SCALE GENOMIC DNA]</scope>
    <source>
        <strain evidence="9 10">CBS 309.79</strain>
    </source>
</reference>
<dbReference type="PANTHER" id="PTHR47966:SF51">
    <property type="entry name" value="BETA-SITE APP-CLEAVING ENZYME, ISOFORM A-RELATED"/>
    <property type="match status" value="1"/>
</dbReference>
<dbReference type="InterPro" id="IPR033121">
    <property type="entry name" value="PEPTIDASE_A1"/>
</dbReference>
<dbReference type="PANTHER" id="PTHR47966">
    <property type="entry name" value="BETA-SITE APP-CLEAVING ENZYME, ISOFORM A-RELATED"/>
    <property type="match status" value="1"/>
</dbReference>
<dbReference type="CDD" id="cd05471">
    <property type="entry name" value="pepsin_like"/>
    <property type="match status" value="1"/>
</dbReference>
<feature type="active site" evidence="5">
    <location>
        <position position="104"/>
    </location>
</feature>
<feature type="domain" description="Peptidase A1" evidence="8">
    <location>
        <begin position="86"/>
        <end position="418"/>
    </location>
</feature>
<evidence type="ECO:0000256" key="7">
    <source>
        <dbReference type="SAM" id="SignalP"/>
    </source>
</evidence>
<dbReference type="InterPro" id="IPR001969">
    <property type="entry name" value="Aspartic_peptidase_AS"/>
</dbReference>
<name>A0A5C3QML3_9AGAR</name>
<evidence type="ECO:0000313" key="9">
    <source>
        <dbReference type="EMBL" id="TFL03183.1"/>
    </source>
</evidence>
<feature type="active site" evidence="5">
    <location>
        <position position="299"/>
    </location>
</feature>
<dbReference type="Pfam" id="PF00026">
    <property type="entry name" value="Asp"/>
    <property type="match status" value="1"/>
</dbReference>
<dbReference type="InterPro" id="IPR001461">
    <property type="entry name" value="Aspartic_peptidase_A1"/>
</dbReference>
<dbReference type="OrthoDB" id="771136at2759"/>
<dbReference type="EMBL" id="ML178821">
    <property type="protein sequence ID" value="TFL03183.1"/>
    <property type="molecule type" value="Genomic_DNA"/>
</dbReference>
<dbReference type="PROSITE" id="PS51767">
    <property type="entry name" value="PEPTIDASE_A1"/>
    <property type="match status" value="1"/>
</dbReference>
<evidence type="ECO:0000259" key="8">
    <source>
        <dbReference type="PROSITE" id="PS51767"/>
    </source>
</evidence>
<sequence length="476" mass="50022">MFSFLLVALLLFTPFSNAEPIHIPLKRRAGTSKHHGAHIASLSASADGLRSRYGFDPSTHRVEALRQKRANKADIAVMNQARDSSYFGSVFIGTPPQEFGVILDTGSSDLWVADTDCSTCGGSTALYDPVKSSTYNASGQITDIRYGSGEVVGEIVADTVSMGGFTVTNQIFMSVDETSRNLLDGSVSGIVGFAFHAIASSQSTPFWQTLFNAGALESPEMSFWLDRLIDEDEDVPAEAPGGVFTLGGTNSSLYTGEIEFLDLPEAEVRSFWLLHLQSATVNGQSVQVNTGADALSAIDTGTTLIGGPSDDVKAIYAAVPGSQQLDGANEGFFSFPCNNTVEVSLSFGGRSWPISPEDMNLGVLDLEDTSTCVGGIFDLNLGSSLSAGGGNPHWVVGATFLKNVYSVFRASPPSVGFAELSNVALRNEASAPEPSPVAVATVANKGSFPTPSSAAQSFVPAFALSASVLMLSLFLS</sequence>
<keyword evidence="4 6" id="KW-0378">Hydrolase</keyword>
<protein>
    <submittedName>
        <fullName evidence="9">Aspartic peptidase domain-containing protein</fullName>
    </submittedName>
</protein>
<evidence type="ECO:0000256" key="6">
    <source>
        <dbReference type="RuleBase" id="RU000454"/>
    </source>
</evidence>
<comment type="similarity">
    <text evidence="1 6">Belongs to the peptidase A1 family.</text>
</comment>
<gene>
    <name evidence="9" type="ORF">BDV98DRAFT_565518</name>
</gene>
<keyword evidence="3 6" id="KW-0064">Aspartyl protease</keyword>
<feature type="chain" id="PRO_5023092090" evidence="7">
    <location>
        <begin position="19"/>
        <end position="476"/>
    </location>
</feature>
<feature type="signal peptide" evidence="7">
    <location>
        <begin position="1"/>
        <end position="18"/>
    </location>
</feature>
<dbReference type="Proteomes" id="UP000305067">
    <property type="component" value="Unassembled WGS sequence"/>
</dbReference>
<dbReference type="GO" id="GO:0004190">
    <property type="term" value="F:aspartic-type endopeptidase activity"/>
    <property type="evidence" value="ECO:0007669"/>
    <property type="project" value="UniProtKB-KW"/>
</dbReference>
<dbReference type="PROSITE" id="PS00141">
    <property type="entry name" value="ASP_PROTEASE"/>
    <property type="match status" value="1"/>
</dbReference>
<evidence type="ECO:0000256" key="1">
    <source>
        <dbReference type="ARBA" id="ARBA00007447"/>
    </source>
</evidence>